<dbReference type="Gene3D" id="3.40.50.1820">
    <property type="entry name" value="alpha/beta hydrolase"/>
    <property type="match status" value="1"/>
</dbReference>
<dbReference type="SUPFAM" id="SSF53474">
    <property type="entry name" value="alpha/beta-Hydrolases"/>
    <property type="match status" value="1"/>
</dbReference>
<gene>
    <name evidence="3" type="ORF">GEMMAAP_10945</name>
</gene>
<organism evidence="3 4">
    <name type="scientific">Gemmatimonas phototrophica</name>
    <dbReference type="NCBI Taxonomy" id="1379270"/>
    <lineage>
        <taxon>Bacteria</taxon>
        <taxon>Pseudomonadati</taxon>
        <taxon>Gemmatimonadota</taxon>
        <taxon>Gemmatimonadia</taxon>
        <taxon>Gemmatimonadales</taxon>
        <taxon>Gemmatimonadaceae</taxon>
        <taxon>Gemmatimonas</taxon>
    </lineage>
</organism>
<accession>A0A143BKQ5</accession>
<dbReference type="PROSITE" id="PS51257">
    <property type="entry name" value="PROKAR_LIPOPROTEIN"/>
    <property type="match status" value="1"/>
</dbReference>
<name>A0A143BKQ5_9BACT</name>
<dbReference type="EMBL" id="CP011454">
    <property type="protein sequence ID" value="AMW05193.1"/>
    <property type="molecule type" value="Genomic_DNA"/>
</dbReference>
<keyword evidence="2" id="KW-0732">Signal</keyword>
<evidence type="ECO:0000313" key="3">
    <source>
        <dbReference type="EMBL" id="AMW05193.1"/>
    </source>
</evidence>
<dbReference type="RefSeq" id="WP_026849722.1">
    <property type="nucleotide sequence ID" value="NZ_CP011454.1"/>
</dbReference>
<keyword evidence="4" id="KW-1185">Reference proteome</keyword>
<dbReference type="OrthoDB" id="7197847at2"/>
<reference evidence="3 4" key="1">
    <citation type="journal article" date="2014" name="Proc. Natl. Acad. Sci. U.S.A.">
        <title>Functional type 2 photosynthetic reaction centers found in the rare bacterial phylum Gemmatimonadetes.</title>
        <authorList>
            <person name="Zeng Y."/>
            <person name="Feng F."/>
            <person name="Medova H."/>
            <person name="Dean J."/>
            <person name="Koblizek M."/>
        </authorList>
    </citation>
    <scope>NUCLEOTIDE SEQUENCE [LARGE SCALE GENOMIC DNA]</scope>
    <source>
        <strain evidence="3 4">AP64</strain>
    </source>
</reference>
<reference evidence="3 4" key="2">
    <citation type="journal article" date="2016" name="Environ. Microbiol. Rep.">
        <title>Metagenomic evidence for the presence of phototrophic Gemmatimonadetes bacteria in diverse environments.</title>
        <authorList>
            <person name="Zeng Y."/>
            <person name="Baumbach J."/>
            <person name="Barbosa E.G."/>
            <person name="Azevedo V."/>
            <person name="Zhang C."/>
            <person name="Koblizek M."/>
        </authorList>
    </citation>
    <scope>NUCLEOTIDE SEQUENCE [LARGE SCALE GENOMIC DNA]</scope>
    <source>
        <strain evidence="3 4">AP64</strain>
    </source>
</reference>
<dbReference type="Proteomes" id="UP000076404">
    <property type="component" value="Chromosome"/>
</dbReference>
<dbReference type="InterPro" id="IPR029058">
    <property type="entry name" value="AB_hydrolase_fold"/>
</dbReference>
<dbReference type="eggNOG" id="COG1073">
    <property type="taxonomic scope" value="Bacteria"/>
</dbReference>
<feature type="chain" id="PRO_5007506738" description="AB hydrolase-1 domain-containing protein" evidence="2">
    <location>
        <begin position="27"/>
        <end position="424"/>
    </location>
</feature>
<sequence>MFTPLARRLRFGALALTLATLLGACATDSPTEPRNAGRALARTNSTTEEPGTGLWSRIVRGETGPGSLYELYVPTNWNGDAVVIAHGYKAPTLPVAITDESNMYAMRDLLGAQGFAVAYSSYSINGFAVKDGAQRTHQLRGLLASHLAGAPARTYLLGYSLGGGIVVSLAEQYPAQYAGALSVCGMNGGSRVQTQYLGHVRALADVFFPGKLPGNVEGVPSDFSFNDPAQIGPVIQSNPVGLFVIASTKETPLPWINTGGDFTNPQSLEFRTLAGSLFGALSFHARGINDITDIVNSPNIFDNSGTTYSPGTLVNPQLAGAVSAYLGLANATVKRYTLAPQAEQYLARHFTPSGRLDIPLLTLHNRWDPAVPNFHNDTLAARIQAAGSAANLKQEVFDNFGHCAIPPSRTMASFSRLVEWAQTR</sequence>
<evidence type="ECO:0000256" key="1">
    <source>
        <dbReference type="SAM" id="MobiDB-lite"/>
    </source>
</evidence>
<feature type="region of interest" description="Disordered" evidence="1">
    <location>
        <begin position="29"/>
        <end position="52"/>
    </location>
</feature>
<protein>
    <recommendedName>
        <fullName evidence="5">AB hydrolase-1 domain-containing protein</fullName>
    </recommendedName>
</protein>
<proteinExistence type="predicted"/>
<evidence type="ECO:0000313" key="4">
    <source>
        <dbReference type="Proteomes" id="UP000076404"/>
    </source>
</evidence>
<feature type="signal peptide" evidence="2">
    <location>
        <begin position="1"/>
        <end position="26"/>
    </location>
</feature>
<evidence type="ECO:0000256" key="2">
    <source>
        <dbReference type="SAM" id="SignalP"/>
    </source>
</evidence>
<dbReference type="AlphaFoldDB" id="A0A143BKQ5"/>
<dbReference type="KEGG" id="gph:GEMMAAP_10945"/>
<evidence type="ECO:0008006" key="5">
    <source>
        <dbReference type="Google" id="ProtNLM"/>
    </source>
</evidence>